<dbReference type="PRINTS" id="PR01249">
    <property type="entry name" value="RIBOSOMALL31"/>
</dbReference>
<feature type="binding site" evidence="7">
    <location>
        <position position="104"/>
    </location>
    <ligand>
        <name>Zn(2+)</name>
        <dbReference type="ChEBI" id="CHEBI:29105"/>
    </ligand>
</feature>
<keyword evidence="4 7" id="KW-0689">Ribosomal protein</keyword>
<evidence type="ECO:0000256" key="4">
    <source>
        <dbReference type="ARBA" id="ARBA00022980"/>
    </source>
</evidence>
<dbReference type="NCBIfam" id="NF001809">
    <property type="entry name" value="PRK00528.1"/>
    <property type="match status" value="1"/>
</dbReference>
<accession>A0A8J3WCM1</accession>
<dbReference type="InterPro" id="IPR002150">
    <property type="entry name" value="Ribosomal_bL31"/>
</dbReference>
<feature type="binding site" evidence="7">
    <location>
        <position position="81"/>
    </location>
    <ligand>
        <name>Zn(2+)</name>
        <dbReference type="ChEBI" id="CHEBI:29105"/>
    </ligand>
</feature>
<protein>
    <recommendedName>
        <fullName evidence="6 7">Large ribosomal subunit protein bL31</fullName>
    </recommendedName>
</protein>
<keyword evidence="5 7" id="KW-0687">Ribonucleoprotein</keyword>
<comment type="similarity">
    <text evidence="1 7">Belongs to the bacterial ribosomal protein bL31 family. Type A subfamily.</text>
</comment>
<dbReference type="InterPro" id="IPR027491">
    <property type="entry name" value="Ribosomal_bL31_A"/>
</dbReference>
<comment type="caution">
    <text evidence="8">The sequence shown here is derived from an EMBL/GenBank/DDBJ whole genome shotgun (WGS) entry which is preliminary data.</text>
</comment>
<dbReference type="GO" id="GO:1990904">
    <property type="term" value="C:ribonucleoprotein complex"/>
    <property type="evidence" value="ECO:0007669"/>
    <property type="project" value="UniProtKB-KW"/>
</dbReference>
<sequence>MGIDQVPGNASWAEVVAASGTLVTEPQRFRFPPARTPVCLSAHATLGETQWRPGDRALERTKAMKPDIHPEYVTTQVTCTCGNTFTTRSTAKTGSIHADVCSACHPFYTGKQKILDTGGRVARFEKRFGKKPAGK</sequence>
<evidence type="ECO:0000256" key="5">
    <source>
        <dbReference type="ARBA" id="ARBA00023274"/>
    </source>
</evidence>
<organism evidence="8 9">
    <name type="scientific">Planobispora rosea</name>
    <dbReference type="NCBI Taxonomy" id="35762"/>
    <lineage>
        <taxon>Bacteria</taxon>
        <taxon>Bacillati</taxon>
        <taxon>Actinomycetota</taxon>
        <taxon>Actinomycetes</taxon>
        <taxon>Streptosporangiales</taxon>
        <taxon>Streptosporangiaceae</taxon>
        <taxon>Planobispora</taxon>
    </lineage>
</organism>
<comment type="cofactor">
    <cofactor evidence="7">
        <name>Zn(2+)</name>
        <dbReference type="ChEBI" id="CHEBI:29105"/>
    </cofactor>
    <text evidence="7">Binds 1 zinc ion per subunit.</text>
</comment>
<dbReference type="GO" id="GO:0019843">
    <property type="term" value="F:rRNA binding"/>
    <property type="evidence" value="ECO:0007669"/>
    <property type="project" value="UniProtKB-KW"/>
</dbReference>
<dbReference type="PANTHER" id="PTHR33280">
    <property type="entry name" value="50S RIBOSOMAL PROTEIN L31, CHLOROPLASTIC"/>
    <property type="match status" value="1"/>
</dbReference>
<proteinExistence type="inferred from homology"/>
<keyword evidence="7" id="KW-0479">Metal-binding</keyword>
<feature type="binding site" evidence="7">
    <location>
        <position position="79"/>
    </location>
    <ligand>
        <name>Zn(2+)</name>
        <dbReference type="ChEBI" id="CHEBI:29105"/>
    </ligand>
</feature>
<dbReference type="EMBL" id="BOOI01000019">
    <property type="protein sequence ID" value="GIH83987.1"/>
    <property type="molecule type" value="Genomic_DNA"/>
</dbReference>
<evidence type="ECO:0000256" key="1">
    <source>
        <dbReference type="ARBA" id="ARBA00009296"/>
    </source>
</evidence>
<comment type="subunit">
    <text evidence="7">Part of the 50S ribosomal subunit.</text>
</comment>
<keyword evidence="7" id="KW-0862">Zinc</keyword>
<dbReference type="InterPro" id="IPR042105">
    <property type="entry name" value="Ribosomal_bL31_sf"/>
</dbReference>
<dbReference type="AlphaFoldDB" id="A0A8J3WCM1"/>
<dbReference type="HAMAP" id="MF_00501">
    <property type="entry name" value="Ribosomal_bL31_1"/>
    <property type="match status" value="1"/>
</dbReference>
<dbReference type="GO" id="GO:0005840">
    <property type="term" value="C:ribosome"/>
    <property type="evidence" value="ECO:0007669"/>
    <property type="project" value="UniProtKB-KW"/>
</dbReference>
<evidence type="ECO:0000256" key="7">
    <source>
        <dbReference type="HAMAP-Rule" id="MF_00501"/>
    </source>
</evidence>
<dbReference type="SUPFAM" id="SSF143800">
    <property type="entry name" value="L28p-like"/>
    <property type="match status" value="1"/>
</dbReference>
<name>A0A8J3WCM1_PLARO</name>
<dbReference type="GO" id="GO:0003735">
    <property type="term" value="F:structural constituent of ribosome"/>
    <property type="evidence" value="ECO:0007669"/>
    <property type="project" value="InterPro"/>
</dbReference>
<comment type="function">
    <text evidence="7">Binds the 23S rRNA.</text>
</comment>
<evidence type="ECO:0000256" key="3">
    <source>
        <dbReference type="ARBA" id="ARBA00022884"/>
    </source>
</evidence>
<evidence type="ECO:0000256" key="2">
    <source>
        <dbReference type="ARBA" id="ARBA00022730"/>
    </source>
</evidence>
<gene>
    <name evidence="7" type="primary">rpmE</name>
    <name evidence="8" type="ORF">Pro02_23950</name>
</gene>
<keyword evidence="9" id="KW-1185">Reference proteome</keyword>
<dbReference type="Proteomes" id="UP000655044">
    <property type="component" value="Unassembled WGS sequence"/>
</dbReference>
<dbReference type="NCBIfam" id="NF000612">
    <property type="entry name" value="PRK00019.1"/>
    <property type="match status" value="1"/>
</dbReference>
<feature type="binding site" evidence="7">
    <location>
        <position position="101"/>
    </location>
    <ligand>
        <name>Zn(2+)</name>
        <dbReference type="ChEBI" id="CHEBI:29105"/>
    </ligand>
</feature>
<reference evidence="8" key="1">
    <citation type="submission" date="2021-01" db="EMBL/GenBank/DDBJ databases">
        <title>Whole genome shotgun sequence of Planobispora rosea NBRC 15558.</title>
        <authorList>
            <person name="Komaki H."/>
            <person name="Tamura T."/>
        </authorList>
    </citation>
    <scope>NUCLEOTIDE SEQUENCE</scope>
    <source>
        <strain evidence="8">NBRC 15558</strain>
    </source>
</reference>
<keyword evidence="2 7" id="KW-0699">rRNA-binding</keyword>
<dbReference type="NCBIfam" id="TIGR00105">
    <property type="entry name" value="L31"/>
    <property type="match status" value="1"/>
</dbReference>
<dbReference type="PANTHER" id="PTHR33280:SF1">
    <property type="entry name" value="LARGE RIBOSOMAL SUBUNIT PROTEIN BL31C"/>
    <property type="match status" value="1"/>
</dbReference>
<keyword evidence="3 7" id="KW-0694">RNA-binding</keyword>
<evidence type="ECO:0000256" key="6">
    <source>
        <dbReference type="ARBA" id="ARBA00035687"/>
    </source>
</evidence>
<dbReference type="Gene3D" id="4.10.830.30">
    <property type="entry name" value="Ribosomal protein L31"/>
    <property type="match status" value="1"/>
</dbReference>
<evidence type="ECO:0000313" key="8">
    <source>
        <dbReference type="EMBL" id="GIH83987.1"/>
    </source>
</evidence>
<dbReference type="Pfam" id="PF01197">
    <property type="entry name" value="Ribosomal_L31"/>
    <property type="match status" value="1"/>
</dbReference>
<dbReference type="PROSITE" id="PS01143">
    <property type="entry name" value="RIBOSOMAL_L31"/>
    <property type="match status" value="1"/>
</dbReference>
<dbReference type="GO" id="GO:0046872">
    <property type="term" value="F:metal ion binding"/>
    <property type="evidence" value="ECO:0007669"/>
    <property type="project" value="UniProtKB-KW"/>
</dbReference>
<evidence type="ECO:0000313" key="9">
    <source>
        <dbReference type="Proteomes" id="UP000655044"/>
    </source>
</evidence>
<dbReference type="InterPro" id="IPR034704">
    <property type="entry name" value="Ribosomal_bL28/bL31-like_sf"/>
</dbReference>
<dbReference type="GO" id="GO:0006412">
    <property type="term" value="P:translation"/>
    <property type="evidence" value="ECO:0007669"/>
    <property type="project" value="UniProtKB-UniRule"/>
</dbReference>